<dbReference type="EMBL" id="KN822401">
    <property type="protein sequence ID" value="KIM50507.1"/>
    <property type="molecule type" value="Genomic_DNA"/>
</dbReference>
<reference evidence="2" key="2">
    <citation type="submission" date="2015-01" db="EMBL/GenBank/DDBJ databases">
        <title>Evolutionary Origins and Diversification of the Mycorrhizal Mutualists.</title>
        <authorList>
            <consortium name="DOE Joint Genome Institute"/>
            <consortium name="Mycorrhizal Genomics Consortium"/>
            <person name="Kohler A."/>
            <person name="Kuo A."/>
            <person name="Nagy L.G."/>
            <person name="Floudas D."/>
            <person name="Copeland A."/>
            <person name="Barry K.W."/>
            <person name="Cichocki N."/>
            <person name="Veneault-Fourrey C."/>
            <person name="LaButti K."/>
            <person name="Lindquist E.A."/>
            <person name="Lipzen A."/>
            <person name="Lundell T."/>
            <person name="Morin E."/>
            <person name="Murat C."/>
            <person name="Riley R."/>
            <person name="Ohm R."/>
            <person name="Sun H."/>
            <person name="Tunlid A."/>
            <person name="Henrissat B."/>
            <person name="Grigoriev I.V."/>
            <person name="Hibbett D.S."/>
            <person name="Martin F."/>
        </authorList>
    </citation>
    <scope>NUCLEOTIDE SEQUENCE [LARGE SCALE GENOMIC DNA]</scope>
    <source>
        <strain evidence="2">Foug A</strain>
    </source>
</reference>
<evidence type="ECO:0000313" key="2">
    <source>
        <dbReference type="Proteomes" id="UP000053989"/>
    </source>
</evidence>
<reference evidence="1 2" key="1">
    <citation type="submission" date="2014-04" db="EMBL/GenBank/DDBJ databases">
        <authorList>
            <consortium name="DOE Joint Genome Institute"/>
            <person name="Kuo A."/>
            <person name="Kohler A."/>
            <person name="Nagy L.G."/>
            <person name="Floudas D."/>
            <person name="Copeland A."/>
            <person name="Barry K.W."/>
            <person name="Cichocki N."/>
            <person name="Veneault-Fourrey C."/>
            <person name="LaButti K."/>
            <person name="Lindquist E.A."/>
            <person name="Lipzen A."/>
            <person name="Lundell T."/>
            <person name="Morin E."/>
            <person name="Murat C."/>
            <person name="Sun H."/>
            <person name="Tunlid A."/>
            <person name="Henrissat B."/>
            <person name="Grigoriev I.V."/>
            <person name="Hibbett D.S."/>
            <person name="Martin F."/>
            <person name="Nordberg H.P."/>
            <person name="Cantor M.N."/>
            <person name="Hua S.X."/>
        </authorList>
    </citation>
    <scope>NUCLEOTIDE SEQUENCE [LARGE SCALE GENOMIC DNA]</scope>
    <source>
        <strain evidence="1 2">Foug A</strain>
    </source>
</reference>
<dbReference type="AlphaFoldDB" id="A0A0C2ZBV3"/>
<protein>
    <recommendedName>
        <fullName evidence="3">Serine protease</fullName>
    </recommendedName>
</protein>
<dbReference type="InterPro" id="IPR009003">
    <property type="entry name" value="Peptidase_S1_PA"/>
</dbReference>
<name>A0A0C2ZBV3_9AGAM</name>
<dbReference type="Proteomes" id="UP000053989">
    <property type="component" value="Unassembled WGS sequence"/>
</dbReference>
<evidence type="ECO:0000313" key="1">
    <source>
        <dbReference type="EMBL" id="KIM50507.1"/>
    </source>
</evidence>
<accession>A0A0C2ZBV3</accession>
<dbReference type="SUPFAM" id="SSF50494">
    <property type="entry name" value="Trypsin-like serine proteases"/>
    <property type="match status" value="1"/>
</dbReference>
<dbReference type="OrthoDB" id="5424209at2759"/>
<gene>
    <name evidence="1" type="ORF">SCLCIDRAFT_1225304</name>
</gene>
<evidence type="ECO:0008006" key="3">
    <source>
        <dbReference type="Google" id="ProtNLM"/>
    </source>
</evidence>
<organism evidence="1 2">
    <name type="scientific">Scleroderma citrinum Foug A</name>
    <dbReference type="NCBI Taxonomy" id="1036808"/>
    <lineage>
        <taxon>Eukaryota</taxon>
        <taxon>Fungi</taxon>
        <taxon>Dikarya</taxon>
        <taxon>Basidiomycota</taxon>
        <taxon>Agaricomycotina</taxon>
        <taxon>Agaricomycetes</taxon>
        <taxon>Agaricomycetidae</taxon>
        <taxon>Boletales</taxon>
        <taxon>Sclerodermatineae</taxon>
        <taxon>Sclerodermataceae</taxon>
        <taxon>Scleroderma</taxon>
    </lineage>
</organism>
<sequence>MDSPKAFPFTNEELDAAGLRGEGVSEFVVQAMKTMTEYPELLDLSLFTLECINYSGHHKSLFSPASPTLRETSSFLSALTTASDATAVSPYVLSDWERTTYYNGISPDHPELLYRSDLLENPFPIPKGRHSHLPTKTVYGVFNTSLNAVWDIVAPQICEFLKAFKIRYSAIKAARFVTHGEDGKDTLGPVVIWIATHPTTTTAENAHDASPGILALLKDNGVEGAVVEWYEGAVEKLSGPHLLRVTDDTNPTHYVRRFLTAALGMPIATTERETDDTQGSVMLFFHENKDKRGATSAKVFCVSNCHVLREDTTVEYEFKGAGAPAQHVRLAGFHRFQRGLDEIKACIGGYGTDADLLAREIVELEAKPKSEDLEEAAEDEAAVEAKREKLAKVKKDIGVLEAFYKDAINQWGDIARRNIGHIDWAPEISVDVQGRKYTKDIGTFEVDVAKFKAKFKGNVVDLGSKFTPQQLTDMFYPQSTGRTTFKFPTNRQLRINGCVTRELLAVPDCFDSNGEPCLIVMKDGNTTDLTVGRYAGLEAYLCDDLGVESTELAIYNYDKLSGPFSAKGDSGSLIFDGEGHMVGILHSGMPKGGSNHVTYATPAWWAIEQLKLKYPHADLNRIAF</sequence>
<keyword evidence="2" id="KW-1185">Reference proteome</keyword>
<dbReference type="HOGENOM" id="CLU_024804_1_1_1"/>
<dbReference type="InParanoid" id="A0A0C2ZBV3"/>
<proteinExistence type="predicted"/>